<evidence type="ECO:0000313" key="6">
    <source>
        <dbReference type="EMBL" id="MCY1722976.1"/>
    </source>
</evidence>
<proteinExistence type="predicted"/>
<evidence type="ECO:0000256" key="1">
    <source>
        <dbReference type="ARBA" id="ARBA00022485"/>
    </source>
</evidence>
<gene>
    <name evidence="6" type="ORF">OU798_21695</name>
</gene>
<name>A0A9X3F9F4_9BACT</name>
<evidence type="ECO:0000256" key="4">
    <source>
        <dbReference type="ARBA" id="ARBA00023014"/>
    </source>
</evidence>
<feature type="domain" description="4Fe-4S ferredoxin-type" evidence="5">
    <location>
        <begin position="159"/>
        <end position="189"/>
    </location>
</feature>
<keyword evidence="1" id="KW-0004">4Fe-4S</keyword>
<dbReference type="Pfam" id="PF00037">
    <property type="entry name" value="Fer4"/>
    <property type="match status" value="1"/>
</dbReference>
<dbReference type="RefSeq" id="WP_343335301.1">
    <property type="nucleotide sequence ID" value="NZ_JAPOHD010000065.1"/>
</dbReference>
<sequence length="256" mass="29079">MKKQNCLIYCNCGAGIIPNEKQNTLAESFKELNVDVFELHDICAFSVNEKDVLHSFENEYDKKFIVACYPRAIQNIFQQNKITLGNYEVLNFRELTTENIVETLREKTLENSSETKYEVLKSSLDVPAWYPVIDESRCTLCGQCARFCVFGVYKYNKKSLEVVNPLSCKNNCPACGRTCPASAIIFPRLPENSVLSGAEPGSKEEPAKPEKKEGLFVLLNERNNARRNIFKQGVVQQAEAEKLKAIEEFKKGLEKK</sequence>
<keyword evidence="3" id="KW-0408">Iron</keyword>
<keyword evidence="4" id="KW-0411">Iron-sulfur</keyword>
<dbReference type="GO" id="GO:0046872">
    <property type="term" value="F:metal ion binding"/>
    <property type="evidence" value="ECO:0007669"/>
    <property type="project" value="UniProtKB-KW"/>
</dbReference>
<organism evidence="6 7">
    <name type="scientific">Draconibacterium aestuarii</name>
    <dbReference type="NCBI Taxonomy" id="2998507"/>
    <lineage>
        <taxon>Bacteria</taxon>
        <taxon>Pseudomonadati</taxon>
        <taxon>Bacteroidota</taxon>
        <taxon>Bacteroidia</taxon>
        <taxon>Marinilabiliales</taxon>
        <taxon>Prolixibacteraceae</taxon>
        <taxon>Draconibacterium</taxon>
    </lineage>
</organism>
<protein>
    <submittedName>
        <fullName evidence="6">4Fe-4S binding protein</fullName>
    </submittedName>
</protein>
<evidence type="ECO:0000256" key="2">
    <source>
        <dbReference type="ARBA" id="ARBA00022723"/>
    </source>
</evidence>
<keyword evidence="7" id="KW-1185">Reference proteome</keyword>
<dbReference type="GO" id="GO:0051539">
    <property type="term" value="F:4 iron, 4 sulfur cluster binding"/>
    <property type="evidence" value="ECO:0007669"/>
    <property type="project" value="UniProtKB-KW"/>
</dbReference>
<dbReference type="SUPFAM" id="SSF54862">
    <property type="entry name" value="4Fe-4S ferredoxins"/>
    <property type="match status" value="1"/>
</dbReference>
<comment type="caution">
    <text evidence="6">The sequence shown here is derived from an EMBL/GenBank/DDBJ whole genome shotgun (WGS) entry which is preliminary data.</text>
</comment>
<dbReference type="EMBL" id="JAPOHD010000065">
    <property type="protein sequence ID" value="MCY1722976.1"/>
    <property type="molecule type" value="Genomic_DNA"/>
</dbReference>
<dbReference type="PANTHER" id="PTHR43687">
    <property type="entry name" value="ADENYLYLSULFATE REDUCTASE, BETA SUBUNIT"/>
    <property type="match status" value="1"/>
</dbReference>
<reference evidence="6" key="1">
    <citation type="submission" date="2022-11" db="EMBL/GenBank/DDBJ databases">
        <title>Marilongibacter aestuarii gen. nov., sp. nov., isolated from tidal flat sediment.</title>
        <authorList>
            <person name="Jiayan W."/>
        </authorList>
    </citation>
    <scope>NUCLEOTIDE SEQUENCE</scope>
    <source>
        <strain evidence="6">Z1-6</strain>
    </source>
</reference>
<accession>A0A9X3F9F4</accession>
<feature type="domain" description="4Fe-4S ferredoxin-type" evidence="5">
    <location>
        <begin position="129"/>
        <end position="158"/>
    </location>
</feature>
<dbReference type="Gene3D" id="3.30.70.20">
    <property type="match status" value="1"/>
</dbReference>
<keyword evidence="2" id="KW-0479">Metal-binding</keyword>
<evidence type="ECO:0000259" key="5">
    <source>
        <dbReference type="PROSITE" id="PS51379"/>
    </source>
</evidence>
<dbReference type="InterPro" id="IPR050572">
    <property type="entry name" value="Fe-S_Ferredoxin"/>
</dbReference>
<evidence type="ECO:0000256" key="3">
    <source>
        <dbReference type="ARBA" id="ARBA00023004"/>
    </source>
</evidence>
<evidence type="ECO:0000313" key="7">
    <source>
        <dbReference type="Proteomes" id="UP001145087"/>
    </source>
</evidence>
<dbReference type="AlphaFoldDB" id="A0A9X3F9F4"/>
<dbReference type="InterPro" id="IPR017896">
    <property type="entry name" value="4Fe4S_Fe-S-bd"/>
</dbReference>
<dbReference type="PANTHER" id="PTHR43687:SF1">
    <property type="entry name" value="FERREDOXIN III"/>
    <property type="match status" value="1"/>
</dbReference>
<dbReference type="Proteomes" id="UP001145087">
    <property type="component" value="Unassembled WGS sequence"/>
</dbReference>
<dbReference type="PROSITE" id="PS51379">
    <property type="entry name" value="4FE4S_FER_2"/>
    <property type="match status" value="2"/>
</dbReference>